<organism evidence="1 2">
    <name type="scientific">Novipirellula herctigrandis</name>
    <dbReference type="NCBI Taxonomy" id="2527986"/>
    <lineage>
        <taxon>Bacteria</taxon>
        <taxon>Pseudomonadati</taxon>
        <taxon>Planctomycetota</taxon>
        <taxon>Planctomycetia</taxon>
        <taxon>Pirellulales</taxon>
        <taxon>Pirellulaceae</taxon>
        <taxon>Novipirellula</taxon>
    </lineage>
</organism>
<dbReference type="AlphaFoldDB" id="A0A5C5YUE6"/>
<reference evidence="1 2" key="1">
    <citation type="submission" date="2019-02" db="EMBL/GenBank/DDBJ databases">
        <title>Deep-cultivation of Planctomycetes and their phenomic and genomic characterization uncovers novel biology.</title>
        <authorList>
            <person name="Wiegand S."/>
            <person name="Jogler M."/>
            <person name="Boedeker C."/>
            <person name="Pinto D."/>
            <person name="Vollmers J."/>
            <person name="Rivas-Marin E."/>
            <person name="Kohn T."/>
            <person name="Peeters S.H."/>
            <person name="Heuer A."/>
            <person name="Rast P."/>
            <person name="Oberbeckmann S."/>
            <person name="Bunk B."/>
            <person name="Jeske O."/>
            <person name="Meyerdierks A."/>
            <person name="Storesund J.E."/>
            <person name="Kallscheuer N."/>
            <person name="Luecker S."/>
            <person name="Lage O.M."/>
            <person name="Pohl T."/>
            <person name="Merkel B.J."/>
            <person name="Hornburger P."/>
            <person name="Mueller R.-W."/>
            <person name="Bruemmer F."/>
            <person name="Labrenz M."/>
            <person name="Spormann A.M."/>
            <person name="Op Den Camp H."/>
            <person name="Overmann J."/>
            <person name="Amann R."/>
            <person name="Jetten M.S.M."/>
            <person name="Mascher T."/>
            <person name="Medema M.H."/>
            <person name="Devos D.P."/>
            <person name="Kaster A.-K."/>
            <person name="Ovreas L."/>
            <person name="Rohde M."/>
            <person name="Galperin M.Y."/>
            <person name="Jogler C."/>
        </authorList>
    </citation>
    <scope>NUCLEOTIDE SEQUENCE [LARGE SCALE GENOMIC DNA]</scope>
    <source>
        <strain evidence="1 2">CA13</strain>
    </source>
</reference>
<evidence type="ECO:0000313" key="1">
    <source>
        <dbReference type="EMBL" id="TWT78649.1"/>
    </source>
</evidence>
<proteinExistence type="predicted"/>
<dbReference type="RefSeq" id="WP_146393681.1">
    <property type="nucleotide sequence ID" value="NZ_SJPJ01000001.1"/>
</dbReference>
<protein>
    <submittedName>
        <fullName evidence="1">Uncharacterized protein</fullName>
    </submittedName>
</protein>
<evidence type="ECO:0000313" key="2">
    <source>
        <dbReference type="Proteomes" id="UP000315010"/>
    </source>
</evidence>
<gene>
    <name evidence="1" type="ORF">CA13_00450</name>
</gene>
<name>A0A5C5YUE6_9BACT</name>
<accession>A0A5C5YUE6</accession>
<dbReference type="EMBL" id="SJPJ01000001">
    <property type="protein sequence ID" value="TWT78649.1"/>
    <property type="molecule type" value="Genomic_DNA"/>
</dbReference>
<keyword evidence="2" id="KW-1185">Reference proteome</keyword>
<dbReference type="Proteomes" id="UP000315010">
    <property type="component" value="Unassembled WGS sequence"/>
</dbReference>
<comment type="caution">
    <text evidence="1">The sequence shown here is derived from an EMBL/GenBank/DDBJ whole genome shotgun (WGS) entry which is preliminary data.</text>
</comment>
<dbReference type="OrthoDB" id="9795222at2"/>
<sequence length="156" mass="17541">MRRKRLKHAADTLCHMFCGWRLVNSYSDIEALGSGTLAIDALSGDATFNGAPIGPLNIAGELHAWLHEDCQNNDIPLTGIRHARLTAELDLSKSEWKGRSTNTHWFDENGGKIVWRAINRCVINCRSSIQTDDHEYQSVYDDVEEWPEGFPGQTKS</sequence>